<evidence type="ECO:0000313" key="1">
    <source>
        <dbReference type="EMBL" id="JAD75306.1"/>
    </source>
</evidence>
<reference evidence="1" key="2">
    <citation type="journal article" date="2015" name="Data Brief">
        <title>Shoot transcriptome of the giant reed, Arundo donax.</title>
        <authorList>
            <person name="Barrero R.A."/>
            <person name="Guerrero F.D."/>
            <person name="Moolhuijzen P."/>
            <person name="Goolsby J.A."/>
            <person name="Tidwell J."/>
            <person name="Bellgard S.E."/>
            <person name="Bellgard M.I."/>
        </authorList>
    </citation>
    <scope>NUCLEOTIDE SEQUENCE</scope>
    <source>
        <tissue evidence="1">Shoot tissue taken approximately 20 cm above the soil surface</tissue>
    </source>
</reference>
<protein>
    <submittedName>
        <fullName evidence="1">Uncharacterized protein</fullName>
    </submittedName>
</protein>
<organism evidence="1">
    <name type="scientific">Arundo donax</name>
    <name type="common">Giant reed</name>
    <name type="synonym">Donax arundinaceus</name>
    <dbReference type="NCBI Taxonomy" id="35708"/>
    <lineage>
        <taxon>Eukaryota</taxon>
        <taxon>Viridiplantae</taxon>
        <taxon>Streptophyta</taxon>
        <taxon>Embryophyta</taxon>
        <taxon>Tracheophyta</taxon>
        <taxon>Spermatophyta</taxon>
        <taxon>Magnoliopsida</taxon>
        <taxon>Liliopsida</taxon>
        <taxon>Poales</taxon>
        <taxon>Poaceae</taxon>
        <taxon>PACMAD clade</taxon>
        <taxon>Arundinoideae</taxon>
        <taxon>Arundineae</taxon>
        <taxon>Arundo</taxon>
    </lineage>
</organism>
<proteinExistence type="predicted"/>
<accession>A0A0A9CI94</accession>
<sequence>MRDCRMIYNCFLRICRKASIRHFYRQVNINQTRGSTLITYSAIFCKFFSSNLIRPSGLPFQTL</sequence>
<dbReference type="EMBL" id="GBRH01222589">
    <property type="protein sequence ID" value="JAD75306.1"/>
    <property type="molecule type" value="Transcribed_RNA"/>
</dbReference>
<dbReference type="AlphaFoldDB" id="A0A0A9CI94"/>
<reference evidence="1" key="1">
    <citation type="submission" date="2014-09" db="EMBL/GenBank/DDBJ databases">
        <authorList>
            <person name="Magalhaes I.L.F."/>
            <person name="Oliveira U."/>
            <person name="Santos F.R."/>
            <person name="Vidigal T.H.D.A."/>
            <person name="Brescovit A.D."/>
            <person name="Santos A.J."/>
        </authorList>
    </citation>
    <scope>NUCLEOTIDE SEQUENCE</scope>
    <source>
        <tissue evidence="1">Shoot tissue taken approximately 20 cm above the soil surface</tissue>
    </source>
</reference>
<name>A0A0A9CI94_ARUDO</name>